<name>A0AAV5T2L7_9BILA</name>
<gene>
    <name evidence="2" type="ORF">PENTCL1PPCAC_11402</name>
</gene>
<organism evidence="2 3">
    <name type="scientific">Pristionchus entomophagus</name>
    <dbReference type="NCBI Taxonomy" id="358040"/>
    <lineage>
        <taxon>Eukaryota</taxon>
        <taxon>Metazoa</taxon>
        <taxon>Ecdysozoa</taxon>
        <taxon>Nematoda</taxon>
        <taxon>Chromadorea</taxon>
        <taxon>Rhabditida</taxon>
        <taxon>Rhabditina</taxon>
        <taxon>Diplogasteromorpha</taxon>
        <taxon>Diplogasteroidea</taxon>
        <taxon>Neodiplogasteridae</taxon>
        <taxon>Pristionchus</taxon>
    </lineage>
</organism>
<evidence type="ECO:0000313" key="2">
    <source>
        <dbReference type="EMBL" id="GMS89227.1"/>
    </source>
</evidence>
<dbReference type="AlphaFoldDB" id="A0AAV5T2L7"/>
<comment type="caution">
    <text evidence="2">The sequence shown here is derived from an EMBL/GenBank/DDBJ whole genome shotgun (WGS) entry which is preliminary data.</text>
</comment>
<keyword evidence="3" id="KW-1185">Reference proteome</keyword>
<protein>
    <submittedName>
        <fullName evidence="2">Uncharacterized protein</fullName>
    </submittedName>
</protein>
<evidence type="ECO:0000256" key="1">
    <source>
        <dbReference type="SAM" id="Phobius"/>
    </source>
</evidence>
<dbReference type="EMBL" id="BTSX01000003">
    <property type="protein sequence ID" value="GMS89227.1"/>
    <property type="molecule type" value="Genomic_DNA"/>
</dbReference>
<keyword evidence="1" id="KW-0812">Transmembrane</keyword>
<accession>A0AAV5T2L7</accession>
<evidence type="ECO:0000313" key="3">
    <source>
        <dbReference type="Proteomes" id="UP001432027"/>
    </source>
</evidence>
<reference evidence="2" key="1">
    <citation type="submission" date="2023-10" db="EMBL/GenBank/DDBJ databases">
        <title>Genome assembly of Pristionchus species.</title>
        <authorList>
            <person name="Yoshida K."/>
            <person name="Sommer R.J."/>
        </authorList>
    </citation>
    <scope>NUCLEOTIDE SEQUENCE</scope>
    <source>
        <strain evidence="2">RS0144</strain>
    </source>
</reference>
<feature type="non-terminal residue" evidence="2">
    <location>
        <position position="62"/>
    </location>
</feature>
<keyword evidence="1" id="KW-1133">Transmembrane helix</keyword>
<proteinExistence type="predicted"/>
<sequence length="62" mass="6602">MIEMPSTIVPINLASLRIPLSASIVVLSIYSISPSFFPFSSSFSLPTISSSGSLSNKPRSKI</sequence>
<dbReference type="Proteomes" id="UP001432027">
    <property type="component" value="Unassembled WGS sequence"/>
</dbReference>
<keyword evidence="1" id="KW-0472">Membrane</keyword>
<feature type="transmembrane region" description="Helical" evidence="1">
    <location>
        <begin position="20"/>
        <end position="39"/>
    </location>
</feature>